<dbReference type="EMBL" id="JGDB01000274">
    <property type="protein sequence ID" value="EXY88728.1"/>
    <property type="molecule type" value="Genomic_DNA"/>
</dbReference>
<dbReference type="Proteomes" id="UP000020773">
    <property type="component" value="Unassembled WGS sequence"/>
</dbReference>
<reference evidence="2 3" key="1">
    <citation type="submission" date="2014-02" db="EMBL/GenBank/DDBJ databases">
        <authorList>
            <person name="Sears C."/>
            <person name="Carroll K."/>
            <person name="Sack B.R."/>
            <person name="Qadri F."/>
            <person name="Myers L.L."/>
            <person name="Chung G.-T."/>
            <person name="Escheverria P."/>
            <person name="Fraser C.M."/>
            <person name="Sadzewicz L."/>
            <person name="Shefchek K.A."/>
            <person name="Tallon L."/>
            <person name="Das S.P."/>
            <person name="Daugherty S."/>
            <person name="Mongodin E.F."/>
        </authorList>
    </citation>
    <scope>NUCLEOTIDE SEQUENCE [LARGE SCALE GENOMIC DNA]</scope>
    <source>
        <strain evidence="2">3998T</strain>
        <strain evidence="3">3998T(B)3</strain>
    </source>
</reference>
<dbReference type="AlphaFoldDB" id="A0A015VYT7"/>
<dbReference type="PATRIC" id="fig|1339316.3.peg.2088"/>
<proteinExistence type="predicted"/>
<evidence type="ECO:0000313" key="1">
    <source>
        <dbReference type="EMBL" id="EXY88728.1"/>
    </source>
</evidence>
<gene>
    <name evidence="2" type="ORF">M125_2173</name>
    <name evidence="1" type="ORF">M125_4643</name>
</gene>
<sequence>MPQNLPLSLRASVFSDKILQQLSPTPFDATETDSIHTGSATA</sequence>
<protein>
    <submittedName>
        <fullName evidence="2">Uncharacterized protein</fullName>
    </submittedName>
</protein>
<organism evidence="2 3">
    <name type="scientific">Bacteroides fragilis str. 3998T(B)3</name>
    <dbReference type="NCBI Taxonomy" id="1339316"/>
    <lineage>
        <taxon>Bacteria</taxon>
        <taxon>Pseudomonadati</taxon>
        <taxon>Bacteroidota</taxon>
        <taxon>Bacteroidia</taxon>
        <taxon>Bacteroidales</taxon>
        <taxon>Bacteroidaceae</taxon>
        <taxon>Bacteroides</taxon>
    </lineage>
</organism>
<comment type="caution">
    <text evidence="2">The sequence shown here is derived from an EMBL/GenBank/DDBJ whole genome shotgun (WGS) entry which is preliminary data.</text>
</comment>
<accession>A0A015VYT7</accession>
<evidence type="ECO:0000313" key="2">
    <source>
        <dbReference type="EMBL" id="EXY91158.1"/>
    </source>
</evidence>
<dbReference type="EMBL" id="JGDB01000080">
    <property type="protein sequence ID" value="EXY91158.1"/>
    <property type="molecule type" value="Genomic_DNA"/>
</dbReference>
<name>A0A015VYT7_BACFG</name>
<evidence type="ECO:0000313" key="3">
    <source>
        <dbReference type="Proteomes" id="UP000020773"/>
    </source>
</evidence>